<evidence type="ECO:0000256" key="13">
    <source>
        <dbReference type="ARBA" id="ARBA00035756"/>
    </source>
</evidence>
<feature type="active site" description="Charge relay system" evidence="18 19">
    <location>
        <position position="149"/>
    </location>
</feature>
<dbReference type="GO" id="GO:0016485">
    <property type="term" value="P:protein processing"/>
    <property type="evidence" value="ECO:0007669"/>
    <property type="project" value="TreeGrafter"/>
</dbReference>
<evidence type="ECO:0000256" key="12">
    <source>
        <dbReference type="ARBA" id="ARBA00023180"/>
    </source>
</evidence>
<dbReference type="HOGENOM" id="CLU_002976_1_1_1"/>
<keyword evidence="10" id="KW-0865">Zymogen</keyword>
<dbReference type="GO" id="GO:0005802">
    <property type="term" value="C:trans-Golgi network"/>
    <property type="evidence" value="ECO:0007669"/>
    <property type="project" value="TreeGrafter"/>
</dbReference>
<dbReference type="Gene3D" id="3.40.50.200">
    <property type="entry name" value="Peptidase S8/S53 domain"/>
    <property type="match status" value="1"/>
</dbReference>
<evidence type="ECO:0000256" key="21">
    <source>
        <dbReference type="SAM" id="Phobius"/>
    </source>
</evidence>
<dbReference type="Pfam" id="PF16470">
    <property type="entry name" value="S8_pro-domain"/>
    <property type="match status" value="1"/>
</dbReference>
<dbReference type="InterPro" id="IPR009030">
    <property type="entry name" value="Growth_fac_rcpt_cys_sf"/>
</dbReference>
<evidence type="ECO:0000256" key="17">
    <source>
        <dbReference type="ARBA" id="ARBA00077026"/>
    </source>
</evidence>
<keyword evidence="12" id="KW-0325">Glycoprotein</keyword>
<evidence type="ECO:0000256" key="16">
    <source>
        <dbReference type="ARBA" id="ARBA00076029"/>
    </source>
</evidence>
<dbReference type="Pfam" id="PF01483">
    <property type="entry name" value="P_proprotein"/>
    <property type="match status" value="1"/>
</dbReference>
<evidence type="ECO:0000256" key="6">
    <source>
        <dbReference type="ARBA" id="ARBA00022729"/>
    </source>
</evidence>
<feature type="active site" description="Charge relay system" evidence="18 19">
    <location>
        <position position="188"/>
    </location>
</feature>
<dbReference type="InterPro" id="IPR008979">
    <property type="entry name" value="Galactose-bd-like_sf"/>
</dbReference>
<evidence type="ECO:0000256" key="15">
    <source>
        <dbReference type="ARBA" id="ARBA00053600"/>
    </source>
</evidence>
<dbReference type="SUPFAM" id="SSF54897">
    <property type="entry name" value="Protease propeptides/inhibitors"/>
    <property type="match status" value="1"/>
</dbReference>
<dbReference type="Gene3D" id="3.30.70.850">
    <property type="entry name" value="Peptidase S8, pro-domain"/>
    <property type="match status" value="1"/>
</dbReference>
<protein>
    <recommendedName>
        <fullName evidence="14">furin</fullName>
        <ecNumber evidence="14">3.4.21.75</ecNumber>
    </recommendedName>
    <alternativeName>
        <fullName evidence="16">Kex2-like endoprotease 1</fullName>
    </alternativeName>
    <alternativeName>
        <fullName evidence="17">dKLIP-1</fullName>
    </alternativeName>
</protein>
<dbReference type="PANTHER" id="PTHR42884">
    <property type="entry name" value="PROPROTEIN CONVERTASE SUBTILISIN/KEXIN-RELATED"/>
    <property type="match status" value="1"/>
</dbReference>
<dbReference type="CDD" id="cd00064">
    <property type="entry name" value="FU"/>
    <property type="match status" value="3"/>
</dbReference>
<comment type="cofactor">
    <cofactor evidence="1">
        <name>Ca(2+)</name>
        <dbReference type="ChEBI" id="CHEBI:29108"/>
    </cofactor>
</comment>
<comment type="catalytic activity">
    <reaction evidence="13">
        <text>Release of mature proteins from their proproteins by cleavage of -Arg-Xaa-Yaa-Arg-|-Zaa- bonds, where Xaa can be any amino acid and Yaa is Arg or Lys. Releases albumin, complement component C3 and von Willebrand factor from their respective precursors.</text>
        <dbReference type="EC" id="3.4.21.75"/>
    </reaction>
</comment>
<sequence length="1086" mass="120056">MLTNKQILCQDENVFTNRFAVELKADSSEQDARHLASSHGFHFIGKIGNLENHYLFEHHGISKRSTDHSHEYVAKLKGDERVIWAEHQKIIKRVKRASISQDVPETISDPLFKEQWYINKGAQDGYDMNVAAAWKKGFTGKGVVVTILDDGIQPNHPDLAENYDPLASYDVNSNDPDPTPQDNGDNKHGTRCAGEVAAVAGNDFCGVGIAFNSSIGGVRMLDGVVTDEVEARALGLNPDHVHIYSASWGPEDDGKTVDGPGRLAKRAFIDGIKKGRRGKGSIFVWASGNGGRRDDNCNCDGYTNSIYTLSISSATQSGTKPWYLEECSSTLATTYSSGSLGRDENIVTVDMDTSYFESLEKGWPPDASRLCTKSHTGTSASAPIAAAICALALEANPNLTWRDMQHIVVRTSRYEPLKNENGWFTNAVGRNISHKFGYGLMDAEAMVDLAEKWHPVPPQIICESAVREEKLLIPASFTDQLEVTLNWTGCSGTSSDIRYLEHVQTRVDAHFKPRGYLKITLISPSGTVSNLLTPRVKDMSDNNFEQWPFLSVHFWGEDPRGVWRLIIKNDLTPAEKPGQLISWGITFYGINEPIPNYEDPSRLVRFLPRRIPSKCPKATFMNLETSECVKDCPDGTFGNVETIECTKCSAQCSTCYGPSFDNCITCNIGQYYYADRCLNKCPDGYYADQTGECLPCSSNCKTCTKSRDKCTSCKTNLQLDKLTNKCSPLCTSSTCKNNRCPPYCISCSQIPSSSLSSPAVVCNQCQSRYRLLEGFCSLDSCPSNYYESKPNKDSKSTECRRCHESCGTCSGPSHSQCLSCFNSGPPKDGFCLPCPLGAYFNKLTKSCDLCHESCSSCSGPSPNECVECRFPLFLDSNRCLPCCNKPSSSSSSKKFSSTSLSQATNPLDFNLSNTLINDKSNSDNENVLSKKRKQSKPAINYNDNQNCCQCDSPLGPCLVPAKTRSVSSLPMVDTPVNNNYGPKKMELTSSYKVIFDNLINSPPSVIIVICFSSLILIAVIFLLLQTISTYRSNPGGGLFTSRNNRRYQKISDFSSYNSNQNKVILTCDELYDEDDDEEEDKLFEKI</sequence>
<dbReference type="Gene3D" id="2.10.220.10">
    <property type="entry name" value="Hormone Receptor, Insulin-like Growth Factor Receptor 1, Chain A, domain 2"/>
    <property type="match status" value="3"/>
</dbReference>
<dbReference type="GO" id="GO:0004252">
    <property type="term" value="F:serine-type endopeptidase activity"/>
    <property type="evidence" value="ECO:0007669"/>
    <property type="project" value="UniProtKB-UniRule"/>
</dbReference>
<name>T1JS26_TETUR</name>
<dbReference type="InterPro" id="IPR000209">
    <property type="entry name" value="Peptidase_S8/S53_dom"/>
</dbReference>
<evidence type="ECO:0000256" key="8">
    <source>
        <dbReference type="ARBA" id="ARBA00022825"/>
    </source>
</evidence>
<evidence type="ECO:0000256" key="7">
    <source>
        <dbReference type="ARBA" id="ARBA00022801"/>
    </source>
</evidence>
<dbReference type="PROSITE" id="PS00136">
    <property type="entry name" value="SUBTILASE_ASP"/>
    <property type="match status" value="1"/>
</dbReference>
<dbReference type="InterPro" id="IPR002884">
    <property type="entry name" value="P_dom"/>
</dbReference>
<dbReference type="PROSITE" id="PS00138">
    <property type="entry name" value="SUBTILASE_SER"/>
    <property type="match status" value="1"/>
</dbReference>
<reference evidence="24" key="1">
    <citation type="submission" date="2011-08" db="EMBL/GenBank/DDBJ databases">
        <authorList>
            <person name="Rombauts S."/>
        </authorList>
    </citation>
    <scope>NUCLEOTIDE SEQUENCE</scope>
    <source>
        <strain evidence="24">London</strain>
    </source>
</reference>
<keyword evidence="21" id="KW-0812">Transmembrane</keyword>
<dbReference type="InterPro" id="IPR038466">
    <property type="entry name" value="S8_pro-domain_sf"/>
</dbReference>
<organism evidence="23 24">
    <name type="scientific">Tetranychus urticae</name>
    <name type="common">Two-spotted spider mite</name>
    <dbReference type="NCBI Taxonomy" id="32264"/>
    <lineage>
        <taxon>Eukaryota</taxon>
        <taxon>Metazoa</taxon>
        <taxon>Ecdysozoa</taxon>
        <taxon>Arthropoda</taxon>
        <taxon>Chelicerata</taxon>
        <taxon>Arachnida</taxon>
        <taxon>Acari</taxon>
        <taxon>Acariformes</taxon>
        <taxon>Trombidiformes</taxon>
        <taxon>Prostigmata</taxon>
        <taxon>Eleutherengona</taxon>
        <taxon>Raphignathae</taxon>
        <taxon>Tetranychoidea</taxon>
        <taxon>Tetranychidae</taxon>
        <taxon>Tetranychus</taxon>
    </lineage>
</organism>
<keyword evidence="4 19" id="KW-0645">Protease</keyword>
<dbReference type="InterPro" id="IPR022398">
    <property type="entry name" value="Peptidase_S8_His-AS"/>
</dbReference>
<keyword evidence="6" id="KW-0732">Signal</keyword>
<dbReference type="InterPro" id="IPR015500">
    <property type="entry name" value="Peptidase_S8_subtilisin-rel"/>
</dbReference>
<dbReference type="SUPFAM" id="SSF52743">
    <property type="entry name" value="Subtilisin-like"/>
    <property type="match status" value="1"/>
</dbReference>
<comment type="subcellular location">
    <subcellularLocation>
        <location evidence="2">Golgi apparatus membrane</location>
        <topology evidence="2">Multi-pass membrane protein</topology>
    </subcellularLocation>
</comment>
<dbReference type="InterPro" id="IPR036852">
    <property type="entry name" value="Peptidase_S8/S53_dom_sf"/>
</dbReference>
<dbReference type="GO" id="GO:0097090">
    <property type="term" value="P:presynaptic membrane organization"/>
    <property type="evidence" value="ECO:0007669"/>
    <property type="project" value="UniProtKB-ARBA"/>
</dbReference>
<dbReference type="FunFam" id="3.40.50.200:FF:000001">
    <property type="entry name" value="Furin 2, isoform B"/>
    <property type="match status" value="1"/>
</dbReference>
<dbReference type="GO" id="GO:0097688">
    <property type="term" value="P:glutamate receptor clustering"/>
    <property type="evidence" value="ECO:0007669"/>
    <property type="project" value="UniProtKB-ARBA"/>
</dbReference>
<keyword evidence="21" id="KW-1133">Transmembrane helix</keyword>
<dbReference type="EMBL" id="CAEY01000458">
    <property type="status" value="NOT_ANNOTATED_CDS"/>
    <property type="molecule type" value="Genomic_DNA"/>
</dbReference>
<dbReference type="PANTHER" id="PTHR42884:SF23">
    <property type="entry name" value="FURIN-LIKE PROTEASE 2"/>
    <property type="match status" value="1"/>
</dbReference>
<dbReference type="SMART" id="SM00261">
    <property type="entry name" value="FU"/>
    <property type="match status" value="5"/>
</dbReference>
<feature type="active site" description="Charge relay system" evidence="18 19">
    <location>
        <position position="379"/>
    </location>
</feature>
<dbReference type="EnsemblMetazoa" id="tetur01g09010.1">
    <property type="protein sequence ID" value="tetur01g09010.1"/>
    <property type="gene ID" value="tetur01g09010"/>
</dbReference>
<keyword evidence="24" id="KW-1185">Reference proteome</keyword>
<dbReference type="InterPro" id="IPR032815">
    <property type="entry name" value="S8_pro-domain"/>
</dbReference>
<evidence type="ECO:0000256" key="10">
    <source>
        <dbReference type="ARBA" id="ARBA00023145"/>
    </source>
</evidence>
<evidence type="ECO:0000256" key="20">
    <source>
        <dbReference type="SAM" id="MobiDB-lite"/>
    </source>
</evidence>
<dbReference type="EC" id="3.4.21.75" evidence="14"/>
<dbReference type="PRINTS" id="PR00723">
    <property type="entry name" value="SUBTILISIN"/>
</dbReference>
<evidence type="ECO:0000256" key="1">
    <source>
        <dbReference type="ARBA" id="ARBA00001913"/>
    </source>
</evidence>
<evidence type="ECO:0000256" key="14">
    <source>
        <dbReference type="ARBA" id="ARBA00038993"/>
    </source>
</evidence>
<dbReference type="InterPro" id="IPR023828">
    <property type="entry name" value="Peptidase_S8_Ser-AS"/>
</dbReference>
<dbReference type="AlphaFoldDB" id="T1JS26"/>
<dbReference type="GO" id="GO:0001941">
    <property type="term" value="P:postsynaptic membrane organization"/>
    <property type="evidence" value="ECO:0007669"/>
    <property type="project" value="UniProtKB-ARBA"/>
</dbReference>
<keyword evidence="5" id="KW-0165">Cleavage on pair of basic residues</keyword>
<feature type="transmembrane region" description="Helical" evidence="21">
    <location>
        <begin position="1005"/>
        <end position="1024"/>
    </location>
</feature>
<evidence type="ECO:0000256" key="2">
    <source>
        <dbReference type="ARBA" id="ARBA00004653"/>
    </source>
</evidence>
<comment type="function">
    <text evidence="15">Furin is likely to represent the ubiquitous endoprotease activity within constitutive secretory pathways and capable of cleavage at the RX(K/R)R consensus motif.</text>
</comment>
<evidence type="ECO:0000259" key="22">
    <source>
        <dbReference type="PROSITE" id="PS51829"/>
    </source>
</evidence>
<dbReference type="GO" id="GO:0000139">
    <property type="term" value="C:Golgi membrane"/>
    <property type="evidence" value="ECO:0007669"/>
    <property type="project" value="UniProtKB-SubCell"/>
</dbReference>
<dbReference type="SUPFAM" id="SSF57184">
    <property type="entry name" value="Growth factor receptor domain"/>
    <property type="match status" value="2"/>
</dbReference>
<dbReference type="GO" id="GO:0008039">
    <property type="term" value="P:synaptic target recognition"/>
    <property type="evidence" value="ECO:0007669"/>
    <property type="project" value="UniProtKB-ARBA"/>
</dbReference>
<keyword evidence="7 19" id="KW-0378">Hydrolase</keyword>
<reference evidence="23" key="2">
    <citation type="submission" date="2015-06" db="UniProtKB">
        <authorList>
            <consortium name="EnsemblMetazoa"/>
        </authorList>
    </citation>
    <scope>IDENTIFICATION</scope>
</reference>
<feature type="domain" description="P/Homo B" evidence="22">
    <location>
        <begin position="456"/>
        <end position="593"/>
    </location>
</feature>
<evidence type="ECO:0000256" key="3">
    <source>
        <dbReference type="ARBA" id="ARBA00005325"/>
    </source>
</evidence>
<comment type="similarity">
    <text evidence="3">Belongs to the peptidase S8 family. Furin subfamily.</text>
</comment>
<evidence type="ECO:0000256" key="9">
    <source>
        <dbReference type="ARBA" id="ARBA00023136"/>
    </source>
</evidence>
<proteinExistence type="inferred from homology"/>
<evidence type="ECO:0000256" key="5">
    <source>
        <dbReference type="ARBA" id="ARBA00022685"/>
    </source>
</evidence>
<feature type="region of interest" description="Disordered" evidence="20">
    <location>
        <begin position="156"/>
        <end position="189"/>
    </location>
</feature>
<dbReference type="PROSITE" id="PS51892">
    <property type="entry name" value="SUBTILASE"/>
    <property type="match status" value="1"/>
</dbReference>
<feature type="compositionally biased region" description="Polar residues" evidence="20">
    <location>
        <begin position="170"/>
        <end position="183"/>
    </location>
</feature>
<dbReference type="GO" id="GO:0005886">
    <property type="term" value="C:plasma membrane"/>
    <property type="evidence" value="ECO:0007669"/>
    <property type="project" value="GOC"/>
</dbReference>
<evidence type="ECO:0000256" key="11">
    <source>
        <dbReference type="ARBA" id="ARBA00023157"/>
    </source>
</evidence>
<dbReference type="InterPro" id="IPR006212">
    <property type="entry name" value="Furin_repeat"/>
</dbReference>
<dbReference type="PROSITE" id="PS00137">
    <property type="entry name" value="SUBTILASE_HIS"/>
    <property type="match status" value="1"/>
</dbReference>
<keyword evidence="11" id="KW-1015">Disulfide bond</keyword>
<dbReference type="Gene3D" id="2.60.120.260">
    <property type="entry name" value="Galactose-binding domain-like"/>
    <property type="match status" value="1"/>
</dbReference>
<dbReference type="eggNOG" id="KOG3525">
    <property type="taxonomic scope" value="Eukaryota"/>
</dbReference>
<keyword evidence="9 21" id="KW-0472">Membrane</keyword>
<dbReference type="InterPro" id="IPR034182">
    <property type="entry name" value="Kexin/furin"/>
</dbReference>
<accession>T1JS26</accession>
<evidence type="ECO:0000313" key="23">
    <source>
        <dbReference type="EnsemblMetazoa" id="tetur01g09010.1"/>
    </source>
</evidence>
<keyword evidence="8 19" id="KW-0720">Serine protease</keyword>
<evidence type="ECO:0000313" key="24">
    <source>
        <dbReference type="Proteomes" id="UP000015104"/>
    </source>
</evidence>
<dbReference type="PROSITE" id="PS51829">
    <property type="entry name" value="P_HOMO_B"/>
    <property type="match status" value="1"/>
</dbReference>
<dbReference type="FunFam" id="2.60.120.260:FF:000006">
    <property type="entry name" value="Proprotein convertase subtilisin/kexin type 5"/>
    <property type="match status" value="1"/>
</dbReference>
<dbReference type="FunFam" id="3.30.70.850:FF:000001">
    <property type="entry name" value="Proprotein convertase subtilisin/kexin type 5"/>
    <property type="match status" value="1"/>
</dbReference>
<dbReference type="Pfam" id="PF00082">
    <property type="entry name" value="Peptidase_S8"/>
    <property type="match status" value="1"/>
</dbReference>
<dbReference type="SUPFAM" id="SSF49785">
    <property type="entry name" value="Galactose-binding domain-like"/>
    <property type="match status" value="1"/>
</dbReference>
<dbReference type="InterPro" id="IPR023827">
    <property type="entry name" value="Peptidase_S8_Asp-AS"/>
</dbReference>
<evidence type="ECO:0000256" key="19">
    <source>
        <dbReference type="PROSITE-ProRule" id="PRU01240"/>
    </source>
</evidence>
<evidence type="ECO:0000256" key="4">
    <source>
        <dbReference type="ARBA" id="ARBA00022670"/>
    </source>
</evidence>
<dbReference type="CDD" id="cd04059">
    <property type="entry name" value="Peptidases_S8_Protein_convertases_Kexins_Furin-like"/>
    <property type="match status" value="1"/>
</dbReference>
<evidence type="ECO:0000256" key="18">
    <source>
        <dbReference type="PIRSR" id="PIRSR615500-1"/>
    </source>
</evidence>
<dbReference type="STRING" id="32264.T1JS26"/>
<dbReference type="Proteomes" id="UP000015104">
    <property type="component" value="Unassembled WGS sequence"/>
</dbReference>